<dbReference type="GO" id="GO:0005886">
    <property type="term" value="C:plasma membrane"/>
    <property type="evidence" value="ECO:0007669"/>
    <property type="project" value="UniProtKB-SubCell"/>
</dbReference>
<feature type="transmembrane region" description="Helical" evidence="8">
    <location>
        <begin position="321"/>
        <end position="337"/>
    </location>
</feature>
<dbReference type="Proteomes" id="UP000266113">
    <property type="component" value="Unassembled WGS sequence"/>
</dbReference>
<dbReference type="OrthoDB" id="9810952at2"/>
<feature type="transmembrane region" description="Helical" evidence="8">
    <location>
        <begin position="44"/>
        <end position="61"/>
    </location>
</feature>
<evidence type="ECO:0000256" key="1">
    <source>
        <dbReference type="ARBA" id="ARBA00004651"/>
    </source>
</evidence>
<keyword evidence="5 8" id="KW-1133">Transmembrane helix</keyword>
<evidence type="ECO:0000313" key="9">
    <source>
        <dbReference type="EMBL" id="RIE17378.1"/>
    </source>
</evidence>
<dbReference type="Pfam" id="PF02386">
    <property type="entry name" value="TrkH"/>
    <property type="match status" value="1"/>
</dbReference>
<sequence>MWFLQRYTSACEKPRENLTVVPTPKQRRPTFFQQLMPTGPAERILLSFTVVILVGTFFLLLPQSNTGVHPGFLRALFTATSATCVTGLVVFDTGSFWSTSGQVVILLLIQVGGLGYMVLTTMLMATFRNSRLRVRQTGDFRESVAAPSHRDPRSFARLIASTVIICEGLGALFLSLRFLHDMPTGKAVWNGIFTSVSAFCNAGFDVLGRGMTSFETYAGDITVNLVVPVLIILGGLGFLVIDELRHHLSRTRHKRLSTHTRTVLALSAALVVGGAVLIFILESMNPGVFASLSLKERVLTSWFQSVTARTAGFNTLRLGDMHSSSLMLIIVLMFIGASPGGTGGGVKTTTFAVVAAFIWSIIIGSDQTHLGNRGIHTESVKKAVVVFALSLVVVFGGTFLLAIMDGHRFSTLGLLFEVTSAFGTVGLSTGITPTLSAGSKIVLIATMLAGRVGVLTAMLTLLAPVHKFERRVHFAEDDVAIG</sequence>
<keyword evidence="2" id="KW-0813">Transport</keyword>
<evidence type="ECO:0000256" key="5">
    <source>
        <dbReference type="ARBA" id="ARBA00022989"/>
    </source>
</evidence>
<gene>
    <name evidence="9" type="ORF">SMC1_01810</name>
</gene>
<reference evidence="9 10" key="1">
    <citation type="submission" date="2018-09" db="EMBL/GenBank/DDBJ databases">
        <title>Discovery and Ecogenomic Context for Candidatus Cryosericales, a Global Caldiserica Order Active in Thawing Permafrost.</title>
        <authorList>
            <person name="Martinez M.A."/>
            <person name="Woodcroft B.J."/>
            <person name="Ignacio Espinoza J.C."/>
            <person name="Zayed A."/>
            <person name="Singleton C.M."/>
            <person name="Boyd J."/>
            <person name="Li Y.-F."/>
            <person name="Purvine S."/>
            <person name="Maughan H."/>
            <person name="Hodgkins S.B."/>
            <person name="Anderson D."/>
            <person name="Sederholm M."/>
            <person name="Temperton B."/>
            <person name="Saleska S.R."/>
            <person name="Tyson G.W."/>
            <person name="Rich V.I."/>
        </authorList>
    </citation>
    <scope>NUCLEOTIDE SEQUENCE [LARGE SCALE GENOMIC DNA]</scope>
    <source>
        <strain evidence="9 10">SMC1</strain>
    </source>
</reference>
<evidence type="ECO:0000256" key="6">
    <source>
        <dbReference type="ARBA" id="ARBA00023065"/>
    </source>
</evidence>
<organism evidence="9 10">
    <name type="scientific">Candidatus Cryosericum septentrionale</name>
    <dbReference type="NCBI Taxonomy" id="2290913"/>
    <lineage>
        <taxon>Bacteria</taxon>
        <taxon>Pseudomonadati</taxon>
        <taxon>Caldisericota/Cryosericota group</taxon>
        <taxon>Candidatus Cryosericota</taxon>
        <taxon>Candidatus Cryosericia</taxon>
        <taxon>Candidatus Cryosericales</taxon>
        <taxon>Candidatus Cryosericaceae</taxon>
        <taxon>Candidatus Cryosericum</taxon>
    </lineage>
</organism>
<dbReference type="InterPro" id="IPR003445">
    <property type="entry name" value="Cat_transpt"/>
</dbReference>
<feature type="transmembrane region" description="Helical" evidence="8">
    <location>
        <begin position="158"/>
        <end position="179"/>
    </location>
</feature>
<dbReference type="GO" id="GO:0030001">
    <property type="term" value="P:metal ion transport"/>
    <property type="evidence" value="ECO:0007669"/>
    <property type="project" value="UniProtKB-ARBA"/>
</dbReference>
<evidence type="ECO:0000313" key="10">
    <source>
        <dbReference type="Proteomes" id="UP000266113"/>
    </source>
</evidence>
<evidence type="ECO:0000256" key="4">
    <source>
        <dbReference type="ARBA" id="ARBA00022692"/>
    </source>
</evidence>
<name>A0A398DYX8_9BACT</name>
<comment type="subcellular location">
    <subcellularLocation>
        <location evidence="1">Cell membrane</location>
        <topology evidence="1">Multi-pass membrane protein</topology>
    </subcellularLocation>
</comment>
<evidence type="ECO:0000256" key="3">
    <source>
        <dbReference type="ARBA" id="ARBA00022475"/>
    </source>
</evidence>
<dbReference type="GO" id="GO:0008324">
    <property type="term" value="F:monoatomic cation transmembrane transporter activity"/>
    <property type="evidence" value="ECO:0007669"/>
    <property type="project" value="InterPro"/>
</dbReference>
<feature type="transmembrane region" description="Helical" evidence="8">
    <location>
        <begin position="414"/>
        <end position="435"/>
    </location>
</feature>
<dbReference type="EMBL" id="QXIY01000005">
    <property type="protein sequence ID" value="RIE17378.1"/>
    <property type="molecule type" value="Genomic_DNA"/>
</dbReference>
<dbReference type="AlphaFoldDB" id="A0A398DYX8"/>
<keyword evidence="10" id="KW-1185">Reference proteome</keyword>
<dbReference type="PANTHER" id="PTHR32024:SF1">
    <property type="entry name" value="KTR SYSTEM POTASSIUM UPTAKE PROTEIN B"/>
    <property type="match status" value="1"/>
</dbReference>
<keyword evidence="6" id="KW-0406">Ion transport</keyword>
<feature type="transmembrane region" description="Helical" evidence="8">
    <location>
        <begin position="344"/>
        <end position="363"/>
    </location>
</feature>
<keyword evidence="7 8" id="KW-0472">Membrane</keyword>
<feature type="transmembrane region" description="Helical" evidence="8">
    <location>
        <begin position="441"/>
        <end position="463"/>
    </location>
</feature>
<feature type="transmembrane region" description="Helical" evidence="8">
    <location>
        <begin position="73"/>
        <end position="91"/>
    </location>
</feature>
<feature type="transmembrane region" description="Helical" evidence="8">
    <location>
        <begin position="383"/>
        <end position="402"/>
    </location>
</feature>
<comment type="caution">
    <text evidence="9">The sequence shown here is derived from an EMBL/GenBank/DDBJ whole genome shotgun (WGS) entry which is preliminary data.</text>
</comment>
<keyword evidence="3" id="KW-1003">Cell membrane</keyword>
<accession>A0A398DYX8</accession>
<evidence type="ECO:0000256" key="8">
    <source>
        <dbReference type="SAM" id="Phobius"/>
    </source>
</evidence>
<dbReference type="PANTHER" id="PTHR32024">
    <property type="entry name" value="TRK SYSTEM POTASSIUM UPTAKE PROTEIN TRKG-RELATED"/>
    <property type="match status" value="1"/>
</dbReference>
<evidence type="ECO:0000256" key="7">
    <source>
        <dbReference type="ARBA" id="ARBA00023136"/>
    </source>
</evidence>
<feature type="transmembrane region" description="Helical" evidence="8">
    <location>
        <begin position="221"/>
        <end position="241"/>
    </location>
</feature>
<evidence type="ECO:0000256" key="2">
    <source>
        <dbReference type="ARBA" id="ARBA00022448"/>
    </source>
</evidence>
<feature type="transmembrane region" description="Helical" evidence="8">
    <location>
        <begin position="103"/>
        <end position="127"/>
    </location>
</feature>
<protein>
    <submittedName>
        <fullName evidence="9">Trk family potassium uptake protein</fullName>
    </submittedName>
</protein>
<proteinExistence type="predicted"/>
<keyword evidence="4 8" id="KW-0812">Transmembrane</keyword>
<feature type="transmembrane region" description="Helical" evidence="8">
    <location>
        <begin position="262"/>
        <end position="281"/>
    </location>
</feature>